<dbReference type="Pfam" id="PF03364">
    <property type="entry name" value="Polyketide_cyc"/>
    <property type="match status" value="1"/>
</dbReference>
<dbReference type="Proteomes" id="UP001596523">
    <property type="component" value="Unassembled WGS sequence"/>
</dbReference>
<gene>
    <name evidence="2" type="ORF">ACFQVC_39165</name>
</gene>
<feature type="domain" description="Coenzyme Q-binding protein COQ10 START" evidence="1">
    <location>
        <begin position="13"/>
        <end position="134"/>
    </location>
</feature>
<protein>
    <submittedName>
        <fullName evidence="2">Type II toxin-antitoxin system RatA family toxin</fullName>
    </submittedName>
</protein>
<evidence type="ECO:0000313" key="3">
    <source>
        <dbReference type="Proteomes" id="UP001596523"/>
    </source>
</evidence>
<evidence type="ECO:0000259" key="1">
    <source>
        <dbReference type="Pfam" id="PF03364"/>
    </source>
</evidence>
<proteinExistence type="predicted"/>
<organism evidence="2 3">
    <name type="scientific">Streptomyces monticola</name>
    <dbReference type="NCBI Taxonomy" id="2666263"/>
    <lineage>
        <taxon>Bacteria</taxon>
        <taxon>Bacillati</taxon>
        <taxon>Actinomycetota</taxon>
        <taxon>Actinomycetes</taxon>
        <taxon>Kitasatosporales</taxon>
        <taxon>Streptomycetaceae</taxon>
        <taxon>Streptomyces</taxon>
    </lineage>
</organism>
<dbReference type="EMBL" id="JBHTCF010000030">
    <property type="protein sequence ID" value="MFC7310220.1"/>
    <property type="molecule type" value="Genomic_DNA"/>
</dbReference>
<evidence type="ECO:0000313" key="2">
    <source>
        <dbReference type="EMBL" id="MFC7310220.1"/>
    </source>
</evidence>
<comment type="caution">
    <text evidence="2">The sequence shown here is derived from an EMBL/GenBank/DDBJ whole genome shotgun (WGS) entry which is preliminary data.</text>
</comment>
<dbReference type="RefSeq" id="WP_381840322.1">
    <property type="nucleotide sequence ID" value="NZ_JBHTCF010000030.1"/>
</dbReference>
<sequence>MRSLELKLRADDVTAEAAYQRIAEFERYPEFVDEVRSVTVHGQESQGPLASDWDIFFRNGPLRWSEVDYFQRDTLRIVFEQTAGDFEVLRGSWHVVPVAEGCEVTFEATFDFGIPSLAGVLEPIAAKVLKEAIATIVHRLLGDVSVVGDPATAAAVAARLAGDSQPQPASAA</sequence>
<name>A0ABW2JXG8_9ACTN</name>
<dbReference type="SUPFAM" id="SSF55961">
    <property type="entry name" value="Bet v1-like"/>
    <property type="match status" value="1"/>
</dbReference>
<dbReference type="InterPro" id="IPR023393">
    <property type="entry name" value="START-like_dom_sf"/>
</dbReference>
<keyword evidence="3" id="KW-1185">Reference proteome</keyword>
<reference evidence="3" key="1">
    <citation type="journal article" date="2019" name="Int. J. Syst. Evol. Microbiol.">
        <title>The Global Catalogue of Microorganisms (GCM) 10K type strain sequencing project: providing services to taxonomists for standard genome sequencing and annotation.</title>
        <authorList>
            <consortium name="The Broad Institute Genomics Platform"/>
            <consortium name="The Broad Institute Genome Sequencing Center for Infectious Disease"/>
            <person name="Wu L."/>
            <person name="Ma J."/>
        </authorList>
    </citation>
    <scope>NUCLEOTIDE SEQUENCE [LARGE SCALE GENOMIC DNA]</scope>
    <source>
        <strain evidence="3">SYNS20</strain>
    </source>
</reference>
<dbReference type="Gene3D" id="3.30.530.20">
    <property type="match status" value="1"/>
</dbReference>
<dbReference type="InterPro" id="IPR005031">
    <property type="entry name" value="COQ10_START"/>
</dbReference>
<accession>A0ABW2JXG8</accession>